<dbReference type="PANTHER" id="PTHR10036:SF7">
    <property type="entry name" value="LY6_PLAUR DOMAIN-CONTAINING PROTEIN 1"/>
    <property type="match status" value="1"/>
</dbReference>
<dbReference type="GO" id="GO:0095500">
    <property type="term" value="P:acetylcholine receptor signaling pathway"/>
    <property type="evidence" value="ECO:0007669"/>
    <property type="project" value="TreeGrafter"/>
</dbReference>
<dbReference type="GO" id="GO:0045202">
    <property type="term" value="C:synapse"/>
    <property type="evidence" value="ECO:0007669"/>
    <property type="project" value="GOC"/>
</dbReference>
<dbReference type="AlphaFoldDB" id="A0A979ECQ3"/>
<feature type="signal peptide" evidence="4">
    <location>
        <begin position="1"/>
        <end position="39"/>
    </location>
</feature>
<evidence type="ECO:0000313" key="6">
    <source>
        <dbReference type="RefSeq" id="XP_047007404.1"/>
    </source>
</evidence>
<gene>
    <name evidence="6" type="primary">LOC108258818</name>
</gene>
<feature type="chain" id="PRO_5036857144" evidence="4">
    <location>
        <begin position="40"/>
        <end position="134"/>
    </location>
</feature>
<dbReference type="RefSeq" id="XP_047007404.1">
    <property type="nucleotide sequence ID" value="XM_047151448.2"/>
</dbReference>
<evidence type="ECO:0000256" key="2">
    <source>
        <dbReference type="ARBA" id="ARBA00023157"/>
    </source>
</evidence>
<dbReference type="GO" id="GO:0030550">
    <property type="term" value="F:acetylcholine receptor inhibitor activity"/>
    <property type="evidence" value="ECO:0007669"/>
    <property type="project" value="TreeGrafter"/>
</dbReference>
<evidence type="ECO:0000256" key="1">
    <source>
        <dbReference type="ARBA" id="ARBA00022729"/>
    </source>
</evidence>
<protein>
    <submittedName>
        <fullName evidence="6">Uncharacterized protein LOC108258818 isoform X2</fullName>
    </submittedName>
</protein>
<proteinExistence type="predicted"/>
<organism evidence="5 6">
    <name type="scientific">Ictalurus punctatus</name>
    <name type="common">Channel catfish</name>
    <name type="synonym">Silurus punctatus</name>
    <dbReference type="NCBI Taxonomy" id="7998"/>
    <lineage>
        <taxon>Eukaryota</taxon>
        <taxon>Metazoa</taxon>
        <taxon>Chordata</taxon>
        <taxon>Craniata</taxon>
        <taxon>Vertebrata</taxon>
        <taxon>Euteleostomi</taxon>
        <taxon>Actinopterygii</taxon>
        <taxon>Neopterygii</taxon>
        <taxon>Teleostei</taxon>
        <taxon>Ostariophysi</taxon>
        <taxon>Siluriformes</taxon>
        <taxon>Ictaluridae</taxon>
        <taxon>Ictalurus</taxon>
    </lineage>
</organism>
<sequence>MVRAGCRGFRDMLASARRTMPVLGFSVLTVLLCLREVGALQIQCYQCEEIQQDDCSSPEFIVNCTVNVQDMCQKEVLIRWDEDTASEEDLSPWLPPQSSRKGLNPLRDHTTPPTPIPPEHLTPPLLFLLSNTVE</sequence>
<name>A0A979ECQ3_ICTPU</name>
<reference evidence="6" key="2">
    <citation type="submission" date="2025-08" db="UniProtKB">
        <authorList>
            <consortium name="RefSeq"/>
        </authorList>
    </citation>
    <scope>IDENTIFICATION</scope>
    <source>
        <tissue evidence="6">Blood</tissue>
    </source>
</reference>
<evidence type="ECO:0000256" key="4">
    <source>
        <dbReference type="SAM" id="SignalP"/>
    </source>
</evidence>
<dbReference type="Proteomes" id="UP000221080">
    <property type="component" value="Chromosome 26"/>
</dbReference>
<reference evidence="5" key="1">
    <citation type="journal article" date="2016" name="Nat. Commun.">
        <title>The channel catfish genome sequence provides insights into the evolution of scale formation in teleosts.</title>
        <authorList>
            <person name="Liu Z."/>
            <person name="Liu S."/>
            <person name="Yao J."/>
            <person name="Bao L."/>
            <person name="Zhang J."/>
            <person name="Li Y."/>
            <person name="Jiang C."/>
            <person name="Sun L."/>
            <person name="Wang R."/>
            <person name="Zhang Y."/>
            <person name="Zhou T."/>
            <person name="Zeng Q."/>
            <person name="Fu Q."/>
            <person name="Gao S."/>
            <person name="Li N."/>
            <person name="Koren S."/>
            <person name="Jiang Y."/>
            <person name="Zimin A."/>
            <person name="Xu P."/>
            <person name="Phillippy A.M."/>
            <person name="Geng X."/>
            <person name="Song L."/>
            <person name="Sun F."/>
            <person name="Li C."/>
            <person name="Wang X."/>
            <person name="Chen A."/>
            <person name="Jin Y."/>
            <person name="Yuan Z."/>
            <person name="Yang Y."/>
            <person name="Tan S."/>
            <person name="Peatman E."/>
            <person name="Lu J."/>
            <person name="Qin Z."/>
            <person name="Dunham R."/>
            <person name="Li Z."/>
            <person name="Sonstegard T."/>
            <person name="Feng J."/>
            <person name="Danzmann R.G."/>
            <person name="Schroeder S."/>
            <person name="Scheffler B."/>
            <person name="Duke M.V."/>
            <person name="Ballard L."/>
            <person name="Kucuktas H."/>
            <person name="Kaltenboeck L."/>
            <person name="Liu H."/>
            <person name="Armbruster J."/>
            <person name="Xie Y."/>
            <person name="Kirby M.L."/>
            <person name="Tian Y."/>
            <person name="Flanagan M.E."/>
            <person name="Mu W."/>
            <person name="Waldbieser G.C."/>
        </authorList>
    </citation>
    <scope>NUCLEOTIDE SEQUENCE [LARGE SCALE GENOMIC DNA]</scope>
    <source>
        <strain evidence="5">SDA103</strain>
    </source>
</reference>
<keyword evidence="2" id="KW-1015">Disulfide bond</keyword>
<accession>A0A979ECQ3</accession>
<feature type="region of interest" description="Disordered" evidence="3">
    <location>
        <begin position="85"/>
        <end position="123"/>
    </location>
</feature>
<dbReference type="GeneID" id="108258818"/>
<dbReference type="PANTHER" id="PTHR10036">
    <property type="entry name" value="CD59 GLYCOPROTEIN"/>
    <property type="match status" value="1"/>
</dbReference>
<evidence type="ECO:0000313" key="5">
    <source>
        <dbReference type="Proteomes" id="UP000221080"/>
    </source>
</evidence>
<keyword evidence="1 4" id="KW-0732">Signal</keyword>
<evidence type="ECO:0000256" key="3">
    <source>
        <dbReference type="SAM" id="MobiDB-lite"/>
    </source>
</evidence>
<keyword evidence="5" id="KW-1185">Reference proteome</keyword>
<feature type="compositionally biased region" description="Pro residues" evidence="3">
    <location>
        <begin position="112"/>
        <end position="121"/>
    </location>
</feature>